<feature type="binding site" evidence="1">
    <location>
        <position position="47"/>
    </location>
    <ligand>
        <name>Zn(2+)</name>
        <dbReference type="ChEBI" id="CHEBI:29105"/>
    </ligand>
</feature>
<evidence type="ECO:0000256" key="1">
    <source>
        <dbReference type="PROSITE-ProRule" id="PRU01263"/>
    </source>
</evidence>
<dbReference type="GO" id="GO:0008270">
    <property type="term" value="F:zinc ion binding"/>
    <property type="evidence" value="ECO:0007669"/>
    <property type="project" value="UniProtKB-UniRule"/>
</dbReference>
<feature type="domain" description="ZAD" evidence="2">
    <location>
        <begin position="6"/>
        <end position="74"/>
    </location>
</feature>
<dbReference type="GO" id="GO:0005634">
    <property type="term" value="C:nucleus"/>
    <property type="evidence" value="ECO:0007669"/>
    <property type="project" value="InterPro"/>
</dbReference>
<dbReference type="AlphaFoldDB" id="A0AAV8X0G4"/>
<protein>
    <recommendedName>
        <fullName evidence="2">ZAD domain-containing protein</fullName>
    </recommendedName>
</protein>
<feature type="binding site" evidence="1">
    <location>
        <position position="11"/>
    </location>
    <ligand>
        <name>Zn(2+)</name>
        <dbReference type="ChEBI" id="CHEBI:29105"/>
    </ligand>
</feature>
<proteinExistence type="predicted"/>
<gene>
    <name evidence="3" type="ORF">NQ314_014843</name>
</gene>
<accession>A0AAV8X0G4</accession>
<evidence type="ECO:0000259" key="2">
    <source>
        <dbReference type="PROSITE" id="PS51915"/>
    </source>
</evidence>
<dbReference type="Proteomes" id="UP001162156">
    <property type="component" value="Unassembled WGS sequence"/>
</dbReference>
<feature type="binding site" evidence="1">
    <location>
        <position position="8"/>
    </location>
    <ligand>
        <name>Zn(2+)</name>
        <dbReference type="ChEBI" id="CHEBI:29105"/>
    </ligand>
</feature>
<sequence length="144" mass="16705">MKYREKICRFCFKTCSIFQALDEMTRKMLDMLLLKVNLSISEEPVICTKCAEALKNIFDFKSACFYTRDCIVKNPNNAKVDLKDMCLSKKEKENVISEAYTICNFCRNLAKSCYCTSLDNEEGVIVKNMLEKCLPELVCTYYIC</sequence>
<evidence type="ECO:0000313" key="4">
    <source>
        <dbReference type="Proteomes" id="UP001162156"/>
    </source>
</evidence>
<dbReference type="PROSITE" id="PS51915">
    <property type="entry name" value="ZAD"/>
    <property type="match status" value="1"/>
</dbReference>
<name>A0AAV8X0G4_9CUCU</name>
<reference evidence="3" key="1">
    <citation type="journal article" date="2023" name="Insect Mol. Biol.">
        <title>Genome sequencing provides insights into the evolution of gene families encoding plant cell wall-degrading enzymes in longhorned beetles.</title>
        <authorList>
            <person name="Shin N.R."/>
            <person name="Okamura Y."/>
            <person name="Kirsch R."/>
            <person name="Pauchet Y."/>
        </authorList>
    </citation>
    <scope>NUCLEOTIDE SEQUENCE</scope>
    <source>
        <strain evidence="3">RBIC_L_NR</strain>
    </source>
</reference>
<keyword evidence="1" id="KW-0479">Metal-binding</keyword>
<dbReference type="EMBL" id="JANEYF010004092">
    <property type="protein sequence ID" value="KAJ8932204.1"/>
    <property type="molecule type" value="Genomic_DNA"/>
</dbReference>
<dbReference type="InterPro" id="IPR012934">
    <property type="entry name" value="Znf_AD"/>
</dbReference>
<keyword evidence="1" id="KW-0863">Zinc-finger</keyword>
<keyword evidence="1" id="KW-0862">Zinc</keyword>
<comment type="caution">
    <text evidence="3">The sequence shown here is derived from an EMBL/GenBank/DDBJ whole genome shotgun (WGS) entry which is preliminary data.</text>
</comment>
<keyword evidence="4" id="KW-1185">Reference proteome</keyword>
<evidence type="ECO:0000313" key="3">
    <source>
        <dbReference type="EMBL" id="KAJ8932204.1"/>
    </source>
</evidence>
<organism evidence="3 4">
    <name type="scientific">Rhamnusium bicolor</name>
    <dbReference type="NCBI Taxonomy" id="1586634"/>
    <lineage>
        <taxon>Eukaryota</taxon>
        <taxon>Metazoa</taxon>
        <taxon>Ecdysozoa</taxon>
        <taxon>Arthropoda</taxon>
        <taxon>Hexapoda</taxon>
        <taxon>Insecta</taxon>
        <taxon>Pterygota</taxon>
        <taxon>Neoptera</taxon>
        <taxon>Endopterygota</taxon>
        <taxon>Coleoptera</taxon>
        <taxon>Polyphaga</taxon>
        <taxon>Cucujiformia</taxon>
        <taxon>Chrysomeloidea</taxon>
        <taxon>Cerambycidae</taxon>
        <taxon>Lepturinae</taxon>
        <taxon>Rhagiini</taxon>
        <taxon>Rhamnusium</taxon>
    </lineage>
</organism>
<feature type="binding site" evidence="1">
    <location>
        <position position="50"/>
    </location>
    <ligand>
        <name>Zn(2+)</name>
        <dbReference type="ChEBI" id="CHEBI:29105"/>
    </ligand>
</feature>